<feature type="compositionally biased region" description="Basic and acidic residues" evidence="2">
    <location>
        <begin position="742"/>
        <end position="774"/>
    </location>
</feature>
<evidence type="ECO:0000256" key="2">
    <source>
        <dbReference type="SAM" id="MobiDB-lite"/>
    </source>
</evidence>
<feature type="compositionally biased region" description="Polar residues" evidence="2">
    <location>
        <begin position="576"/>
        <end position="589"/>
    </location>
</feature>
<dbReference type="AlphaFoldDB" id="A0A165PP82"/>
<gene>
    <name evidence="4" type="ORF">NEOLEDRAFT_1150773</name>
</gene>
<proteinExistence type="predicted"/>
<dbReference type="SUPFAM" id="SSF63491">
    <property type="entry name" value="BAG domain"/>
    <property type="match status" value="1"/>
</dbReference>
<keyword evidence="5" id="KW-1185">Reference proteome</keyword>
<feature type="coiled-coil region" evidence="1">
    <location>
        <begin position="50"/>
        <end position="102"/>
    </location>
</feature>
<reference evidence="4 5" key="1">
    <citation type="journal article" date="2016" name="Mol. Biol. Evol.">
        <title>Comparative Genomics of Early-Diverging Mushroom-Forming Fungi Provides Insights into the Origins of Lignocellulose Decay Capabilities.</title>
        <authorList>
            <person name="Nagy L.G."/>
            <person name="Riley R."/>
            <person name="Tritt A."/>
            <person name="Adam C."/>
            <person name="Daum C."/>
            <person name="Floudas D."/>
            <person name="Sun H."/>
            <person name="Yadav J.S."/>
            <person name="Pangilinan J."/>
            <person name="Larsson K.H."/>
            <person name="Matsuura K."/>
            <person name="Barry K."/>
            <person name="Labutti K."/>
            <person name="Kuo R."/>
            <person name="Ohm R.A."/>
            <person name="Bhattacharya S.S."/>
            <person name="Shirouzu T."/>
            <person name="Yoshinaga Y."/>
            <person name="Martin F.M."/>
            <person name="Grigoriev I.V."/>
            <person name="Hibbett D.S."/>
        </authorList>
    </citation>
    <scope>NUCLEOTIDE SEQUENCE [LARGE SCALE GENOMIC DNA]</scope>
    <source>
        <strain evidence="4 5">HHB14362 ss-1</strain>
    </source>
</reference>
<accession>A0A165PP82</accession>
<organism evidence="4 5">
    <name type="scientific">Neolentinus lepideus HHB14362 ss-1</name>
    <dbReference type="NCBI Taxonomy" id="1314782"/>
    <lineage>
        <taxon>Eukaryota</taxon>
        <taxon>Fungi</taxon>
        <taxon>Dikarya</taxon>
        <taxon>Basidiomycota</taxon>
        <taxon>Agaricomycotina</taxon>
        <taxon>Agaricomycetes</taxon>
        <taxon>Gloeophyllales</taxon>
        <taxon>Gloeophyllaceae</taxon>
        <taxon>Neolentinus</taxon>
    </lineage>
</organism>
<feature type="compositionally biased region" description="Basic and acidic residues" evidence="2">
    <location>
        <begin position="294"/>
        <end position="313"/>
    </location>
</feature>
<dbReference type="OrthoDB" id="333905at2759"/>
<name>A0A165PP82_9AGAM</name>
<dbReference type="Pfam" id="PF02179">
    <property type="entry name" value="BAG"/>
    <property type="match status" value="1"/>
</dbReference>
<feature type="region of interest" description="Disordered" evidence="2">
    <location>
        <begin position="192"/>
        <end position="218"/>
    </location>
</feature>
<feature type="compositionally biased region" description="Polar residues" evidence="2">
    <location>
        <begin position="685"/>
        <end position="695"/>
    </location>
</feature>
<feature type="compositionally biased region" description="Basic and acidic residues" evidence="2">
    <location>
        <begin position="645"/>
        <end position="657"/>
    </location>
</feature>
<feature type="compositionally biased region" description="Low complexity" evidence="2">
    <location>
        <begin position="613"/>
        <end position="625"/>
    </location>
</feature>
<dbReference type="InterPro" id="IPR036533">
    <property type="entry name" value="BAG_dom_sf"/>
</dbReference>
<dbReference type="EMBL" id="KV425608">
    <property type="protein sequence ID" value="KZT21315.1"/>
    <property type="molecule type" value="Genomic_DNA"/>
</dbReference>
<dbReference type="Proteomes" id="UP000076761">
    <property type="component" value="Unassembled WGS sequence"/>
</dbReference>
<dbReference type="GO" id="GO:0051087">
    <property type="term" value="F:protein-folding chaperone binding"/>
    <property type="evidence" value="ECO:0007669"/>
    <property type="project" value="InterPro"/>
</dbReference>
<evidence type="ECO:0000313" key="4">
    <source>
        <dbReference type="EMBL" id="KZT21315.1"/>
    </source>
</evidence>
<sequence>MFATYTVPAFDSFTVYPHYRRQPTMLDGLYLAALEQRRQEEAYYQELAMRRRLEQERREAIRRRAEQERLAGVRRRMQIQALREQERRAAAEARRLEQIEEQQTQGEGEFTEIMKVFLSEPRSQRQQVNHNIDPSHPTSIWLMDSLVQAPRRHYCSYQTPQNQLSHSQESQDGVVMTLGDLPNSVYQEHDTAAATGKGKAKEEPIPQKQLARSQEPQDGVVMTLGELLNSVYQEYDTAPTKAIPPEPEHLDVDRQVAQQLQVRYDQEADEEVSVTLRNLLGSLGGEGVAGPSKPRAESSSPKEDVDGQGKAEEVNFAKEECLRERLYNERDEEIAETLRNIWSALAGENSSTQMPPADVKGKGKEGAVDSEIPESSKLPEDSEETTQAASKILNFYRSRRARLTSLNTIDTIRSSLHALESSFTLPAHLDFLPSAQLAYSVPNIPVHQYEHALNGLLSKLDEVESGGDGEVRARRKSVVKEVEEALETLGQRVRSVWTATQGEEAVRIPIGDGPVSVQAALVQEEPIAATSTSERAETSDAEAAQGFSVQEELGESVVPVEAPESQAAVERLEPSTVENDSHPTQNGVLSETVEEEFHHSGEQRRLPEPAVDSATTEGSSELGESEVACGLEAMESVHEIAGSTPHDEGAGLEERLVEASTGAAVEEPVSVETEETSQPEDAHSSVDTSAESLVASQEVAHQVEKTNQMETEGERPHPAEVEEVDTFLLPAYQETGTRNRKRDSASDDLVVVKEDEGRPASNERGRLGGERASDKQPTTAPRALQHEDLEQALLVTYEQQEQVFLTLVPSQLVF</sequence>
<evidence type="ECO:0000259" key="3">
    <source>
        <dbReference type="Pfam" id="PF02179"/>
    </source>
</evidence>
<feature type="domain" description="BAG" evidence="3">
    <location>
        <begin position="450"/>
        <end position="489"/>
    </location>
</feature>
<feature type="region of interest" description="Disordered" evidence="2">
    <location>
        <begin position="565"/>
        <end position="625"/>
    </location>
</feature>
<feature type="region of interest" description="Disordered" evidence="2">
    <location>
        <begin position="282"/>
        <end position="313"/>
    </location>
</feature>
<feature type="compositionally biased region" description="Basic and acidic residues" evidence="2">
    <location>
        <begin position="595"/>
        <end position="607"/>
    </location>
</feature>
<evidence type="ECO:0000256" key="1">
    <source>
        <dbReference type="SAM" id="Coils"/>
    </source>
</evidence>
<feature type="region of interest" description="Disordered" evidence="2">
    <location>
        <begin position="346"/>
        <end position="386"/>
    </location>
</feature>
<dbReference type="InterPro" id="IPR003103">
    <property type="entry name" value="BAG_domain"/>
</dbReference>
<feature type="region of interest" description="Disordered" evidence="2">
    <location>
        <begin position="641"/>
        <end position="782"/>
    </location>
</feature>
<dbReference type="STRING" id="1314782.A0A165PP82"/>
<keyword evidence="1" id="KW-0175">Coiled coil</keyword>
<dbReference type="Gene3D" id="1.20.58.120">
    <property type="entry name" value="BAG domain"/>
    <property type="match status" value="1"/>
</dbReference>
<evidence type="ECO:0000313" key="5">
    <source>
        <dbReference type="Proteomes" id="UP000076761"/>
    </source>
</evidence>
<protein>
    <recommendedName>
        <fullName evidence="3">BAG domain-containing protein</fullName>
    </recommendedName>
</protein>
<dbReference type="InParanoid" id="A0A165PP82"/>